<dbReference type="GO" id="GO:0005524">
    <property type="term" value="F:ATP binding"/>
    <property type="evidence" value="ECO:0007669"/>
    <property type="project" value="UniProtKB-KW"/>
</dbReference>
<keyword evidence="2" id="KW-0444">Lipid biosynthesis</keyword>
<keyword evidence="11" id="KW-1208">Phospholipid metabolism</keyword>
<dbReference type="Proteomes" id="UP000001887">
    <property type="component" value="Chromosome"/>
</dbReference>
<keyword evidence="5" id="KW-0547">Nucleotide-binding</keyword>
<evidence type="ECO:0000256" key="2">
    <source>
        <dbReference type="ARBA" id="ARBA00022516"/>
    </source>
</evidence>
<accession>D2R499</accession>
<evidence type="ECO:0000256" key="7">
    <source>
        <dbReference type="ARBA" id="ARBA00022840"/>
    </source>
</evidence>
<organism evidence="13 14">
    <name type="scientific">Pirellula staleyi (strain ATCC 27377 / DSM 6068 / ICPB 4128)</name>
    <name type="common">Pirella staleyi</name>
    <dbReference type="NCBI Taxonomy" id="530564"/>
    <lineage>
        <taxon>Bacteria</taxon>
        <taxon>Pseudomonadati</taxon>
        <taxon>Planctomycetota</taxon>
        <taxon>Planctomycetia</taxon>
        <taxon>Pirellulales</taxon>
        <taxon>Pirellulaceae</taxon>
        <taxon>Pirellula</taxon>
    </lineage>
</organism>
<dbReference type="Gene3D" id="2.60.200.40">
    <property type="match status" value="1"/>
</dbReference>
<keyword evidence="3" id="KW-0808">Transferase</keyword>
<keyword evidence="4" id="KW-0479">Metal-binding</keyword>
<evidence type="ECO:0000313" key="13">
    <source>
        <dbReference type="EMBL" id="ADB15247.1"/>
    </source>
</evidence>
<name>D2R499_PIRSD</name>
<keyword evidence="6 13" id="KW-0418">Kinase</keyword>
<dbReference type="PANTHER" id="PTHR12358">
    <property type="entry name" value="SPHINGOSINE KINASE"/>
    <property type="match status" value="1"/>
</dbReference>
<keyword evidence="7" id="KW-0067">ATP-binding</keyword>
<evidence type="ECO:0000256" key="10">
    <source>
        <dbReference type="ARBA" id="ARBA00023209"/>
    </source>
</evidence>
<dbReference type="PANTHER" id="PTHR12358:SF106">
    <property type="entry name" value="LIPID KINASE YEGS"/>
    <property type="match status" value="1"/>
</dbReference>
<keyword evidence="9" id="KW-0443">Lipid metabolism</keyword>
<dbReference type="Gene3D" id="3.40.50.10330">
    <property type="entry name" value="Probable inorganic polyphosphate/atp-NAD kinase, domain 1"/>
    <property type="match status" value="1"/>
</dbReference>
<dbReference type="NCBIfam" id="NF009602">
    <property type="entry name" value="PRK13054.1"/>
    <property type="match status" value="1"/>
</dbReference>
<sequence length="312" mass="32774">MTRARLVIHGLRAADPGVREAVKLVRDSGVDLDVRVTWEDGDATHFAREALQAGYDRVIAGGGDGTVNEVLAGMIDCRLAATAVSTTALAILPLGTANDFARSVGIPLQDPAAALTFACTAAPSMVDVGCVNDRLFLNVASGGFGADVTNRTPPQLKKALGGLAYSLVGIATALELVPYQCTLQSSDGTNPPTEQFDVAILAVGNGRQAGGGYQVTPRAKLTDGLLDLVLVPAVEVSNWMALAGEYMNPGQEALEHLIYRQLDAFALSFDRDLTLNLDGQPLVATEFQFRVLRGVLPLVIPADDINCGAMLS</sequence>
<dbReference type="SMART" id="SM00046">
    <property type="entry name" value="DAGKc"/>
    <property type="match status" value="1"/>
</dbReference>
<evidence type="ECO:0000256" key="9">
    <source>
        <dbReference type="ARBA" id="ARBA00023098"/>
    </source>
</evidence>
<dbReference type="GO" id="GO:0008654">
    <property type="term" value="P:phospholipid biosynthetic process"/>
    <property type="evidence" value="ECO:0007669"/>
    <property type="project" value="UniProtKB-KW"/>
</dbReference>
<evidence type="ECO:0000256" key="8">
    <source>
        <dbReference type="ARBA" id="ARBA00022842"/>
    </source>
</evidence>
<evidence type="ECO:0000259" key="12">
    <source>
        <dbReference type="PROSITE" id="PS50146"/>
    </source>
</evidence>
<dbReference type="InterPro" id="IPR050187">
    <property type="entry name" value="Lipid_Phosphate_FormReg"/>
</dbReference>
<dbReference type="NCBIfam" id="TIGR00147">
    <property type="entry name" value="YegS/Rv2252/BmrU family lipid kinase"/>
    <property type="match status" value="1"/>
</dbReference>
<dbReference type="Pfam" id="PF19279">
    <property type="entry name" value="YegS_C"/>
    <property type="match status" value="1"/>
</dbReference>
<dbReference type="OrthoDB" id="142078at2"/>
<dbReference type="InterPro" id="IPR017438">
    <property type="entry name" value="ATP-NAD_kinase_N"/>
</dbReference>
<keyword evidence="10" id="KW-0594">Phospholipid biosynthesis</keyword>
<dbReference type="InterPro" id="IPR001206">
    <property type="entry name" value="Diacylglycerol_kinase_cat_dom"/>
</dbReference>
<evidence type="ECO:0000256" key="4">
    <source>
        <dbReference type="ARBA" id="ARBA00022723"/>
    </source>
</evidence>
<dbReference type="InterPro" id="IPR005218">
    <property type="entry name" value="Diacylglycerol/lipid_kinase"/>
</dbReference>
<evidence type="ECO:0000256" key="6">
    <source>
        <dbReference type="ARBA" id="ARBA00022777"/>
    </source>
</evidence>
<dbReference type="Pfam" id="PF00781">
    <property type="entry name" value="DAGK_cat"/>
    <property type="match status" value="1"/>
</dbReference>
<dbReference type="HOGENOM" id="CLU_045532_1_1_0"/>
<evidence type="ECO:0000256" key="11">
    <source>
        <dbReference type="ARBA" id="ARBA00023264"/>
    </source>
</evidence>
<feature type="domain" description="DAGKc" evidence="12">
    <location>
        <begin position="1"/>
        <end position="135"/>
    </location>
</feature>
<keyword evidence="14" id="KW-1185">Reference proteome</keyword>
<protein>
    <submittedName>
        <fullName evidence="13">Diacylglycerol kinase catalytic region</fullName>
    </submittedName>
</protein>
<keyword evidence="8" id="KW-0460">Magnesium</keyword>
<dbReference type="PROSITE" id="PS50146">
    <property type="entry name" value="DAGK"/>
    <property type="match status" value="1"/>
</dbReference>
<dbReference type="InterPro" id="IPR045540">
    <property type="entry name" value="YegS/DAGK_C"/>
</dbReference>
<dbReference type="GO" id="GO:0005886">
    <property type="term" value="C:plasma membrane"/>
    <property type="evidence" value="ECO:0007669"/>
    <property type="project" value="TreeGrafter"/>
</dbReference>
<dbReference type="GO" id="GO:0046872">
    <property type="term" value="F:metal ion binding"/>
    <property type="evidence" value="ECO:0007669"/>
    <property type="project" value="UniProtKB-KW"/>
</dbReference>
<dbReference type="InterPro" id="IPR016064">
    <property type="entry name" value="NAD/diacylglycerol_kinase_sf"/>
</dbReference>
<proteinExistence type="predicted"/>
<dbReference type="GO" id="GO:0016301">
    <property type="term" value="F:kinase activity"/>
    <property type="evidence" value="ECO:0007669"/>
    <property type="project" value="UniProtKB-KW"/>
</dbReference>
<evidence type="ECO:0000256" key="5">
    <source>
        <dbReference type="ARBA" id="ARBA00022741"/>
    </source>
</evidence>
<dbReference type="EMBL" id="CP001848">
    <property type="protein sequence ID" value="ADB15247.1"/>
    <property type="molecule type" value="Genomic_DNA"/>
</dbReference>
<evidence type="ECO:0000256" key="3">
    <source>
        <dbReference type="ARBA" id="ARBA00022679"/>
    </source>
</evidence>
<dbReference type="STRING" id="530564.Psta_0560"/>
<evidence type="ECO:0000313" key="14">
    <source>
        <dbReference type="Proteomes" id="UP000001887"/>
    </source>
</evidence>
<evidence type="ECO:0000256" key="1">
    <source>
        <dbReference type="ARBA" id="ARBA00001946"/>
    </source>
</evidence>
<gene>
    <name evidence="13" type="ordered locus">Psta_0560</name>
</gene>
<comment type="cofactor">
    <cofactor evidence="1">
        <name>Mg(2+)</name>
        <dbReference type="ChEBI" id="CHEBI:18420"/>
    </cofactor>
</comment>
<dbReference type="SUPFAM" id="SSF111331">
    <property type="entry name" value="NAD kinase/diacylglycerol kinase-like"/>
    <property type="match status" value="1"/>
</dbReference>
<dbReference type="eggNOG" id="COG1597">
    <property type="taxonomic scope" value="Bacteria"/>
</dbReference>
<dbReference type="KEGG" id="psl:Psta_0560"/>
<reference evidence="13 14" key="1">
    <citation type="journal article" date="2009" name="Stand. Genomic Sci.">
        <title>Complete genome sequence of Pirellula staleyi type strain (ATCC 27377).</title>
        <authorList>
            <person name="Clum A."/>
            <person name="Tindall B.J."/>
            <person name="Sikorski J."/>
            <person name="Ivanova N."/>
            <person name="Mavrommatis K."/>
            <person name="Lucas S."/>
            <person name="Glavina del Rio T."/>
            <person name="Nolan M."/>
            <person name="Chen F."/>
            <person name="Tice H."/>
            <person name="Pitluck S."/>
            <person name="Cheng J.F."/>
            <person name="Chertkov O."/>
            <person name="Brettin T."/>
            <person name="Han C."/>
            <person name="Detter J.C."/>
            <person name="Kuske C."/>
            <person name="Bruce D."/>
            <person name="Goodwin L."/>
            <person name="Ovchinikova G."/>
            <person name="Pati A."/>
            <person name="Mikhailova N."/>
            <person name="Chen A."/>
            <person name="Palaniappan K."/>
            <person name="Land M."/>
            <person name="Hauser L."/>
            <person name="Chang Y.J."/>
            <person name="Jeffries C.D."/>
            <person name="Chain P."/>
            <person name="Rohde M."/>
            <person name="Goker M."/>
            <person name="Bristow J."/>
            <person name="Eisen J.A."/>
            <person name="Markowitz V."/>
            <person name="Hugenholtz P."/>
            <person name="Kyrpides N.C."/>
            <person name="Klenk H.P."/>
            <person name="Lapidus A."/>
        </authorList>
    </citation>
    <scope>NUCLEOTIDE SEQUENCE [LARGE SCALE GENOMIC DNA]</scope>
    <source>
        <strain evidence="14">ATCC 27377 / DSM 6068 / ICPB 4128</strain>
    </source>
</reference>
<dbReference type="AlphaFoldDB" id="D2R499"/>